<evidence type="ECO:0000313" key="4">
    <source>
        <dbReference type="Proteomes" id="UP001494588"/>
    </source>
</evidence>
<protein>
    <recommendedName>
        <fullName evidence="5">DUF4148 domain-containing protein</fullName>
    </recommendedName>
</protein>
<name>A0ABU9QEB5_9BURK</name>
<proteinExistence type="predicted"/>
<comment type="caution">
    <text evidence="3">The sequence shown here is derived from an EMBL/GenBank/DDBJ whole genome shotgun (WGS) entry which is preliminary data.</text>
</comment>
<reference evidence="3 4" key="1">
    <citation type="submission" date="2024-01" db="EMBL/GenBank/DDBJ databases">
        <title>The diversity of rhizobia nodulating Mimosa spp. in eleven states of Brazil covering several biomes is determined by host plant, location, and edaphic factors.</title>
        <authorList>
            <person name="Rouws L."/>
            <person name="Barauna A."/>
            <person name="Beukes C."/>
            <person name="De Faria S.M."/>
            <person name="Gross E."/>
            <person name="Dos Reis Junior F.B."/>
            <person name="Simon M."/>
            <person name="Maluk M."/>
            <person name="Odee D.W."/>
            <person name="Kenicer G."/>
            <person name="Young J.P.W."/>
            <person name="Reis V.M."/>
            <person name="Zilli J."/>
            <person name="James E.K."/>
        </authorList>
    </citation>
    <scope>NUCLEOTIDE SEQUENCE [LARGE SCALE GENOMIC DNA]</scope>
    <source>
        <strain evidence="3 4">JPY77</strain>
    </source>
</reference>
<feature type="signal peptide" evidence="2">
    <location>
        <begin position="1"/>
        <end position="20"/>
    </location>
</feature>
<accession>A0ABU9QEB5</accession>
<dbReference type="Proteomes" id="UP001494588">
    <property type="component" value="Unassembled WGS sequence"/>
</dbReference>
<dbReference type="RefSeq" id="WP_201651498.1">
    <property type="nucleotide sequence ID" value="NZ_CAJHCS010000013.1"/>
</dbReference>
<evidence type="ECO:0000256" key="2">
    <source>
        <dbReference type="SAM" id="SignalP"/>
    </source>
</evidence>
<evidence type="ECO:0008006" key="5">
    <source>
        <dbReference type="Google" id="ProtNLM"/>
    </source>
</evidence>
<evidence type="ECO:0000313" key="3">
    <source>
        <dbReference type="EMBL" id="MEM5287802.1"/>
    </source>
</evidence>
<dbReference type="EMBL" id="JAZHGC010000015">
    <property type="protein sequence ID" value="MEM5287802.1"/>
    <property type="molecule type" value="Genomic_DNA"/>
</dbReference>
<organism evidence="3 4">
    <name type="scientific">Paraburkholderia sabiae</name>
    <dbReference type="NCBI Taxonomy" id="273251"/>
    <lineage>
        <taxon>Bacteria</taxon>
        <taxon>Pseudomonadati</taxon>
        <taxon>Pseudomonadota</taxon>
        <taxon>Betaproteobacteria</taxon>
        <taxon>Burkholderiales</taxon>
        <taxon>Burkholderiaceae</taxon>
        <taxon>Paraburkholderia</taxon>
    </lineage>
</organism>
<sequence>MIRTVIATCIVALGVSGAFAARLSKETRGAALLSPRAVIKPITRPLATMKAQARSAPPRRKTRRKNKTTRRPDIFYRWSADQLMLGGVNPSRIGKSADDAIGKAASESAASPIPK</sequence>
<feature type="chain" id="PRO_5047103524" description="DUF4148 domain-containing protein" evidence="2">
    <location>
        <begin position="21"/>
        <end position="115"/>
    </location>
</feature>
<evidence type="ECO:0000256" key="1">
    <source>
        <dbReference type="SAM" id="MobiDB-lite"/>
    </source>
</evidence>
<gene>
    <name evidence="3" type="ORF">V4C55_18900</name>
</gene>
<feature type="region of interest" description="Disordered" evidence="1">
    <location>
        <begin position="47"/>
        <end position="72"/>
    </location>
</feature>
<feature type="compositionally biased region" description="Basic residues" evidence="1">
    <location>
        <begin position="57"/>
        <end position="69"/>
    </location>
</feature>
<keyword evidence="2" id="KW-0732">Signal</keyword>
<keyword evidence="4" id="KW-1185">Reference proteome</keyword>